<dbReference type="AlphaFoldDB" id="A0A5N8V851"/>
<keyword evidence="2" id="KW-1185">Reference proteome</keyword>
<evidence type="ECO:0000313" key="1">
    <source>
        <dbReference type="EMBL" id="MPY31431.1"/>
    </source>
</evidence>
<protein>
    <submittedName>
        <fullName evidence="1">SMI1/KNR4 family protein</fullName>
    </submittedName>
</protein>
<sequence>MNEVFDMHQGLTGALRDRNLAWDFLKEFAAYWGRPLRPGDGYAAEELAAAEQRLGTALPTALREAYLLFGRRTDLTSNHDTLLGPDALYVQDRALVYRAENQGAAVWGVLLTDLGQDDPATVMRPDLADKSQERWEPWEPSLSSACVSMVMSELLQLDDGLTDHAELDAGDLGQVDLLRELPRVGRELRWLSGPDVLLREVDDWFLDVRARTEEALDAVREAIPVDWLNG</sequence>
<proteinExistence type="predicted"/>
<dbReference type="EMBL" id="VJZD01000025">
    <property type="protein sequence ID" value="MPY31431.1"/>
    <property type="molecule type" value="Genomic_DNA"/>
</dbReference>
<dbReference type="Proteomes" id="UP000325849">
    <property type="component" value="Unassembled WGS sequence"/>
</dbReference>
<organism evidence="1 2">
    <name type="scientific">Streptomyces adustus</name>
    <dbReference type="NCBI Taxonomy" id="1609272"/>
    <lineage>
        <taxon>Bacteria</taxon>
        <taxon>Bacillati</taxon>
        <taxon>Actinomycetota</taxon>
        <taxon>Actinomycetes</taxon>
        <taxon>Kitasatosporales</taxon>
        <taxon>Streptomycetaceae</taxon>
        <taxon>Streptomyces</taxon>
    </lineage>
</organism>
<accession>A0A5N8V851</accession>
<comment type="caution">
    <text evidence="1">The sequence shown here is derived from an EMBL/GenBank/DDBJ whole genome shotgun (WGS) entry which is preliminary data.</text>
</comment>
<name>A0A5N8V851_9ACTN</name>
<dbReference type="RefSeq" id="WP_152886228.1">
    <property type="nucleotide sequence ID" value="NZ_VJZD01000025.1"/>
</dbReference>
<reference evidence="1 2" key="1">
    <citation type="submission" date="2019-07" db="EMBL/GenBank/DDBJ databases">
        <title>New species of Amycolatopsis and Streptomyces.</title>
        <authorList>
            <person name="Duangmal K."/>
            <person name="Teo W.F.A."/>
            <person name="Lipun K."/>
        </authorList>
    </citation>
    <scope>NUCLEOTIDE SEQUENCE [LARGE SCALE GENOMIC DNA]</scope>
    <source>
        <strain evidence="1 2">NBRC 109810</strain>
    </source>
</reference>
<gene>
    <name evidence="1" type="ORF">FNH09_09000</name>
</gene>
<evidence type="ECO:0000313" key="2">
    <source>
        <dbReference type="Proteomes" id="UP000325849"/>
    </source>
</evidence>
<dbReference type="OrthoDB" id="3698952at2"/>